<accession>A0A9P4YX96</accession>
<keyword evidence="3 6" id="KW-0812">Transmembrane</keyword>
<feature type="domain" description="Major facilitator superfamily (MFS) profile" evidence="7">
    <location>
        <begin position="34"/>
        <end position="447"/>
    </location>
</feature>
<dbReference type="RefSeq" id="XP_035321366.1">
    <property type="nucleotide sequence ID" value="XM_035468986.1"/>
</dbReference>
<gene>
    <name evidence="8" type="ORF">GMORB2_7021</name>
</gene>
<evidence type="ECO:0000256" key="1">
    <source>
        <dbReference type="ARBA" id="ARBA00004141"/>
    </source>
</evidence>
<dbReference type="PANTHER" id="PTHR43791">
    <property type="entry name" value="PERMEASE-RELATED"/>
    <property type="match status" value="1"/>
</dbReference>
<dbReference type="SUPFAM" id="SSF103473">
    <property type="entry name" value="MFS general substrate transporter"/>
    <property type="match status" value="1"/>
</dbReference>
<reference evidence="8" key="1">
    <citation type="submission" date="2020-03" db="EMBL/GenBank/DDBJ databases">
        <title>Site-based positive gene gene selection in Geosmithia morbida across the United States reveals a broad range of putative effectors and factors for local host and environmental adapation.</title>
        <authorList>
            <person name="Onufrak A."/>
            <person name="Murdoch R.W."/>
            <person name="Gazis R."/>
            <person name="Huff M."/>
            <person name="Staton M."/>
            <person name="Klingeman W."/>
            <person name="Hadziabdic D."/>
        </authorList>
    </citation>
    <scope>NUCLEOTIDE SEQUENCE</scope>
    <source>
        <strain evidence="8">1262</strain>
    </source>
</reference>
<keyword evidence="4 6" id="KW-1133">Transmembrane helix</keyword>
<evidence type="ECO:0000313" key="9">
    <source>
        <dbReference type="Proteomes" id="UP000749293"/>
    </source>
</evidence>
<feature type="transmembrane region" description="Helical" evidence="6">
    <location>
        <begin position="101"/>
        <end position="119"/>
    </location>
</feature>
<dbReference type="Proteomes" id="UP000749293">
    <property type="component" value="Unassembled WGS sequence"/>
</dbReference>
<dbReference type="Gene3D" id="1.20.1250.20">
    <property type="entry name" value="MFS general substrate transporter like domains"/>
    <property type="match status" value="2"/>
</dbReference>
<dbReference type="GO" id="GO:0016020">
    <property type="term" value="C:membrane"/>
    <property type="evidence" value="ECO:0007669"/>
    <property type="project" value="UniProtKB-SubCell"/>
</dbReference>
<keyword evidence="9" id="KW-1185">Reference proteome</keyword>
<evidence type="ECO:0000256" key="3">
    <source>
        <dbReference type="ARBA" id="ARBA00022692"/>
    </source>
</evidence>
<dbReference type="EMBL" id="JAANYQ010000008">
    <property type="protein sequence ID" value="KAF4122714.1"/>
    <property type="molecule type" value="Genomic_DNA"/>
</dbReference>
<protein>
    <submittedName>
        <fullName evidence="8">Transporter</fullName>
    </submittedName>
</protein>
<dbReference type="InterPro" id="IPR011701">
    <property type="entry name" value="MFS"/>
</dbReference>
<sequence>MITGDAASDADVTSIPTPDTQLERKLLRHLDLRLAPLFATLYFLAYLDRSNIGNAAVAGLVEDLGISGSQFSTAVSVFFATYVTFEIPAVLVMRKVKPHRLLSAMVLGWSIVTIGTAFVKNFRDLIAVRLLLGLCEAGFFPCLSLYITMVYKREEQGLRLAYLFSCVSAAGMFGGLIATGIAEIGNRHGINSWSWLYIIEGIISISTVFWAWFGLPADPARAKWLRPDEQEVMKVREIQRREYLGSFVFEWAEVGRAVRDPKVWLTASIQFFQDIILYGFSTFLPSILKNDLGFTSMQAQYLSVPVYFLGGVVFFSSAVLGDRWKLRGTLLLGLDVFAVIGYAILLGVEDSPSVRYFACYLIAIPLYCGPGLNEIWINNNMAPHYRRATAIGIQQTVGNMAGVVAPQVYRSAPYLLGHWCSLGSALICMALISTQIAYLYTLNRKKDQISNEERPDDRVETTGEGALDFRYVY</sequence>
<dbReference type="InterPro" id="IPR020846">
    <property type="entry name" value="MFS_dom"/>
</dbReference>
<evidence type="ECO:0000256" key="5">
    <source>
        <dbReference type="ARBA" id="ARBA00023136"/>
    </source>
</evidence>
<dbReference type="PROSITE" id="PS50850">
    <property type="entry name" value="MFS"/>
    <property type="match status" value="1"/>
</dbReference>
<comment type="subcellular location">
    <subcellularLocation>
        <location evidence="1">Membrane</location>
        <topology evidence="1">Multi-pass membrane protein</topology>
    </subcellularLocation>
</comment>
<name>A0A9P4YX96_9HYPO</name>
<feature type="transmembrane region" description="Helical" evidence="6">
    <location>
        <begin position="354"/>
        <end position="376"/>
    </location>
</feature>
<feature type="transmembrane region" description="Helical" evidence="6">
    <location>
        <begin position="263"/>
        <end position="281"/>
    </location>
</feature>
<dbReference type="PANTHER" id="PTHR43791:SF24">
    <property type="entry name" value="NICOTINIC ACID PLASMA MEMBRANE TRANSPORTER"/>
    <property type="match status" value="1"/>
</dbReference>
<dbReference type="FunFam" id="1.20.1250.20:FF:000018">
    <property type="entry name" value="MFS transporter permease"/>
    <property type="match status" value="1"/>
</dbReference>
<keyword evidence="5 6" id="KW-0472">Membrane</keyword>
<evidence type="ECO:0000256" key="6">
    <source>
        <dbReference type="SAM" id="Phobius"/>
    </source>
</evidence>
<evidence type="ECO:0000256" key="4">
    <source>
        <dbReference type="ARBA" id="ARBA00022989"/>
    </source>
</evidence>
<dbReference type="GO" id="GO:0022857">
    <property type="term" value="F:transmembrane transporter activity"/>
    <property type="evidence" value="ECO:0007669"/>
    <property type="project" value="InterPro"/>
</dbReference>
<evidence type="ECO:0000259" key="7">
    <source>
        <dbReference type="PROSITE" id="PS50850"/>
    </source>
</evidence>
<dbReference type="GeneID" id="55973244"/>
<dbReference type="AlphaFoldDB" id="A0A9P4YX96"/>
<feature type="transmembrane region" description="Helical" evidence="6">
    <location>
        <begin position="415"/>
        <end position="440"/>
    </location>
</feature>
<evidence type="ECO:0000313" key="8">
    <source>
        <dbReference type="EMBL" id="KAF4122714.1"/>
    </source>
</evidence>
<feature type="transmembrane region" description="Helical" evidence="6">
    <location>
        <begin position="67"/>
        <end position="89"/>
    </location>
</feature>
<dbReference type="InterPro" id="IPR036259">
    <property type="entry name" value="MFS_trans_sf"/>
</dbReference>
<evidence type="ECO:0000256" key="2">
    <source>
        <dbReference type="ARBA" id="ARBA00022448"/>
    </source>
</evidence>
<organism evidence="8 9">
    <name type="scientific">Geosmithia morbida</name>
    <dbReference type="NCBI Taxonomy" id="1094350"/>
    <lineage>
        <taxon>Eukaryota</taxon>
        <taxon>Fungi</taxon>
        <taxon>Dikarya</taxon>
        <taxon>Ascomycota</taxon>
        <taxon>Pezizomycotina</taxon>
        <taxon>Sordariomycetes</taxon>
        <taxon>Hypocreomycetidae</taxon>
        <taxon>Hypocreales</taxon>
        <taxon>Bionectriaceae</taxon>
        <taxon>Geosmithia</taxon>
    </lineage>
</organism>
<comment type="caution">
    <text evidence="8">The sequence shown here is derived from an EMBL/GenBank/DDBJ whole genome shotgun (WGS) entry which is preliminary data.</text>
</comment>
<feature type="transmembrane region" description="Helical" evidence="6">
    <location>
        <begin position="160"/>
        <end position="182"/>
    </location>
</feature>
<keyword evidence="2" id="KW-0813">Transport</keyword>
<feature type="transmembrane region" description="Helical" evidence="6">
    <location>
        <begin position="301"/>
        <end position="321"/>
    </location>
</feature>
<proteinExistence type="predicted"/>
<feature type="transmembrane region" description="Helical" evidence="6">
    <location>
        <begin position="328"/>
        <end position="348"/>
    </location>
</feature>
<feature type="transmembrane region" description="Helical" evidence="6">
    <location>
        <begin position="194"/>
        <end position="215"/>
    </location>
</feature>
<dbReference type="Pfam" id="PF07690">
    <property type="entry name" value="MFS_1"/>
    <property type="match status" value="1"/>
</dbReference>
<dbReference type="OrthoDB" id="2962993at2759"/>
<dbReference type="FunFam" id="1.20.1250.20:FF:000013">
    <property type="entry name" value="MFS general substrate transporter"/>
    <property type="match status" value="1"/>
</dbReference>
<feature type="transmembrane region" description="Helical" evidence="6">
    <location>
        <begin position="125"/>
        <end position="148"/>
    </location>
</feature>
<dbReference type="CDD" id="cd17327">
    <property type="entry name" value="MFS_FEN2_like"/>
    <property type="match status" value="1"/>
</dbReference>